<accession>A0A2C9U3M2</accession>
<dbReference type="EMBL" id="CM004403">
    <property type="protein sequence ID" value="OAY24266.1"/>
    <property type="molecule type" value="Genomic_DNA"/>
</dbReference>
<dbReference type="AlphaFoldDB" id="A0A2C9U3M2"/>
<name>A0A2C9U3M2_MANES</name>
<protein>
    <submittedName>
        <fullName evidence="1">Uncharacterized protein</fullName>
    </submittedName>
</protein>
<organism evidence="1">
    <name type="scientific">Manihot esculenta</name>
    <name type="common">Cassava</name>
    <name type="synonym">Jatropha manihot</name>
    <dbReference type="NCBI Taxonomy" id="3983"/>
    <lineage>
        <taxon>Eukaryota</taxon>
        <taxon>Viridiplantae</taxon>
        <taxon>Streptophyta</taxon>
        <taxon>Embryophyta</taxon>
        <taxon>Tracheophyta</taxon>
        <taxon>Spermatophyta</taxon>
        <taxon>Magnoliopsida</taxon>
        <taxon>eudicotyledons</taxon>
        <taxon>Gunneridae</taxon>
        <taxon>Pentapetalae</taxon>
        <taxon>rosids</taxon>
        <taxon>fabids</taxon>
        <taxon>Malpighiales</taxon>
        <taxon>Euphorbiaceae</taxon>
        <taxon>Crotonoideae</taxon>
        <taxon>Manihoteae</taxon>
        <taxon>Manihot</taxon>
    </lineage>
</organism>
<evidence type="ECO:0000313" key="1">
    <source>
        <dbReference type="EMBL" id="OAY24266.1"/>
    </source>
</evidence>
<reference evidence="1" key="1">
    <citation type="submission" date="2016-02" db="EMBL/GenBank/DDBJ databases">
        <title>WGS assembly of Manihot esculenta.</title>
        <authorList>
            <person name="Bredeson J.V."/>
            <person name="Prochnik S.E."/>
            <person name="Lyons J.B."/>
            <person name="Schmutz J."/>
            <person name="Grimwood J."/>
            <person name="Vrebalov J."/>
            <person name="Bart R.S."/>
            <person name="Amuge T."/>
            <person name="Ferguson M.E."/>
            <person name="Green R."/>
            <person name="Putnam N."/>
            <person name="Stites J."/>
            <person name="Rounsley S."/>
            <person name="Rokhsar D.S."/>
        </authorList>
    </citation>
    <scope>NUCLEOTIDE SEQUENCE [LARGE SCALE GENOMIC DNA]</scope>
    <source>
        <tissue evidence="1">Leaf</tissue>
    </source>
</reference>
<sequence length="63" mass="7463">MHCRSRRSSKKLYIRATFEKKVTDVEMEIKPLKNKATKTQTRRVCFVHKLHCQGRLQKVESAC</sequence>
<proteinExistence type="predicted"/>
<gene>
    <name evidence="1" type="ORF">MANES_17G001500</name>
</gene>